<dbReference type="Pfam" id="PF09375">
    <property type="entry name" value="Peptidase_M75"/>
    <property type="match status" value="1"/>
</dbReference>
<keyword evidence="3" id="KW-0732">Signal</keyword>
<evidence type="ECO:0000256" key="3">
    <source>
        <dbReference type="ARBA" id="ARBA00022729"/>
    </source>
</evidence>
<dbReference type="Gene3D" id="1.20.1420.20">
    <property type="entry name" value="M75 peptidase, HXXE motif"/>
    <property type="match status" value="1"/>
</dbReference>
<feature type="domain" description="Imelysin-like" evidence="4">
    <location>
        <begin position="140"/>
        <end position="362"/>
    </location>
</feature>
<accession>A0ABW3FP41</accession>
<dbReference type="RefSeq" id="WP_263250884.1">
    <property type="nucleotide sequence ID" value="NZ_BAABLT010000033.1"/>
</dbReference>
<evidence type="ECO:0000256" key="2">
    <source>
        <dbReference type="ARBA" id="ARBA00005989"/>
    </source>
</evidence>
<keyword evidence="6" id="KW-1185">Reference proteome</keyword>
<reference evidence="6" key="1">
    <citation type="journal article" date="2019" name="Int. J. Syst. Evol. Microbiol.">
        <title>The Global Catalogue of Microorganisms (GCM) 10K type strain sequencing project: providing services to taxonomists for standard genome sequencing and annotation.</title>
        <authorList>
            <consortium name="The Broad Institute Genomics Platform"/>
            <consortium name="The Broad Institute Genome Sequencing Center for Infectious Disease"/>
            <person name="Wu L."/>
            <person name="Ma J."/>
        </authorList>
    </citation>
    <scope>NUCLEOTIDE SEQUENCE [LARGE SCALE GENOMIC DNA]</scope>
    <source>
        <strain evidence="6">CCUG 56401</strain>
    </source>
</reference>
<dbReference type="InterPro" id="IPR050894">
    <property type="entry name" value="EfeM/EfeO_iron_uptake"/>
</dbReference>
<dbReference type="Proteomes" id="UP001597018">
    <property type="component" value="Unassembled WGS sequence"/>
</dbReference>
<dbReference type="InterPro" id="IPR018976">
    <property type="entry name" value="Imelysin-like"/>
</dbReference>
<name>A0ABW3FP41_9PSEU</name>
<organism evidence="5 6">
    <name type="scientific">Saccharopolyspora rosea</name>
    <dbReference type="NCBI Taxonomy" id="524884"/>
    <lineage>
        <taxon>Bacteria</taxon>
        <taxon>Bacillati</taxon>
        <taxon>Actinomycetota</taxon>
        <taxon>Actinomycetes</taxon>
        <taxon>Pseudonocardiales</taxon>
        <taxon>Pseudonocardiaceae</taxon>
        <taxon>Saccharopolyspora</taxon>
    </lineage>
</organism>
<evidence type="ECO:0000256" key="1">
    <source>
        <dbReference type="ARBA" id="ARBA00004196"/>
    </source>
</evidence>
<comment type="caution">
    <text evidence="5">The sequence shown here is derived from an EMBL/GenBank/DDBJ whole genome shotgun (WGS) entry which is preliminary data.</text>
</comment>
<dbReference type="EMBL" id="JBHTIW010000002">
    <property type="protein sequence ID" value="MFD0919035.1"/>
    <property type="molecule type" value="Genomic_DNA"/>
</dbReference>
<evidence type="ECO:0000259" key="4">
    <source>
        <dbReference type="Pfam" id="PF09375"/>
    </source>
</evidence>
<dbReference type="PANTHER" id="PTHR39192">
    <property type="entry name" value="IRON UPTAKE SYSTEM COMPONENT EFEO"/>
    <property type="match status" value="1"/>
</dbReference>
<dbReference type="InterPro" id="IPR034981">
    <property type="entry name" value="Imelysin-like_EfeO/Algp7"/>
</dbReference>
<gene>
    <name evidence="5" type="ORF">ACFQ16_04690</name>
</gene>
<comment type="similarity">
    <text evidence="2">Belongs to the EfeM/EfeO family.</text>
</comment>
<evidence type="ECO:0000313" key="6">
    <source>
        <dbReference type="Proteomes" id="UP001597018"/>
    </source>
</evidence>
<sequence>MGRTAAWAVLVLVSAPVIGCERAPAPGAPVVSVSRNHCGEGWTRPHSGQQVLRVRNTGSLAATARLVDPSSGVIYAEVDQLGPGAERDMPVVLGRGEYAVRCLVEAHAPATGPAVRISDGPAAAAPAALPVTVNDLLGPLRQYQDHVAAGLEVLQRDVVELRDAVRSGSVESARRRWLTAHLDYERLGAAYGAFGERGDRINGLPHGLPGGVGDPEFTGFHRLELGLWRAEPRAGLAPVADGLVDDVASLRADFRQQRIDPLDLGLRGHEILEDALRFELTGESDMGSGSGLATARANLDGTRAVLDVLRPLLTTRYPGLSDMDRSLDRLGRELDAHRRPDGTWQSLADLSTRDRQRIDGAIGEALERLAPVAALCEPRRQP</sequence>
<dbReference type="InterPro" id="IPR038352">
    <property type="entry name" value="Imelysin_sf"/>
</dbReference>
<keyword evidence="5" id="KW-0449">Lipoprotein</keyword>
<protein>
    <submittedName>
        <fullName evidence="5">EfeM/EfeO family lipoprotein</fullName>
    </submittedName>
</protein>
<comment type="subcellular location">
    <subcellularLocation>
        <location evidence="1">Cell envelope</location>
    </subcellularLocation>
</comment>
<proteinExistence type="inferred from homology"/>
<evidence type="ECO:0000313" key="5">
    <source>
        <dbReference type="EMBL" id="MFD0919035.1"/>
    </source>
</evidence>
<dbReference type="PANTHER" id="PTHR39192:SF1">
    <property type="entry name" value="IRON UPTAKE SYSTEM COMPONENT EFEO"/>
    <property type="match status" value="1"/>
</dbReference>
<dbReference type="CDD" id="cd14656">
    <property type="entry name" value="Imelysin-like_EfeO"/>
    <property type="match status" value="1"/>
</dbReference>